<feature type="domain" description="Transketolase N-terminal" evidence="2">
    <location>
        <begin position="15"/>
        <end position="176"/>
    </location>
</feature>
<comment type="caution">
    <text evidence="3">The sequence shown here is derived from an EMBL/GenBank/DDBJ whole genome shotgun (WGS) entry which is preliminary data.</text>
</comment>
<evidence type="ECO:0000256" key="1">
    <source>
        <dbReference type="SAM" id="Phobius"/>
    </source>
</evidence>
<name>A0A7V3JAK7_UNCC3</name>
<gene>
    <name evidence="3" type="ORF">ENV41_03760</name>
</gene>
<reference evidence="3" key="1">
    <citation type="journal article" date="2020" name="mSystems">
        <title>Genome- and Community-Level Interaction Insights into Carbon Utilization and Element Cycling Functions of Hydrothermarchaeota in Hydrothermal Sediment.</title>
        <authorList>
            <person name="Zhou Z."/>
            <person name="Liu Y."/>
            <person name="Xu W."/>
            <person name="Pan J."/>
            <person name="Luo Z.H."/>
            <person name="Li M."/>
        </authorList>
    </citation>
    <scope>NUCLEOTIDE SEQUENCE [LARGE SCALE GENOMIC DNA]</scope>
    <source>
        <strain evidence="3">SpSt-757</strain>
    </source>
</reference>
<dbReference type="PANTHER" id="PTHR47514:SF2">
    <property type="entry name" value="TRANSKETOLASE"/>
    <property type="match status" value="1"/>
</dbReference>
<dbReference type="InterPro" id="IPR029061">
    <property type="entry name" value="THDP-binding"/>
</dbReference>
<dbReference type="AlphaFoldDB" id="A0A7V3JAK7"/>
<proteinExistence type="predicted"/>
<keyword evidence="1" id="KW-0472">Membrane</keyword>
<organism evidence="3">
    <name type="scientific">candidate division CPR3 bacterium</name>
    <dbReference type="NCBI Taxonomy" id="2268181"/>
    <lineage>
        <taxon>Bacteria</taxon>
        <taxon>Bacteria division CPR3</taxon>
    </lineage>
</organism>
<accession>A0A7V3JAK7</accession>
<keyword evidence="1" id="KW-1133">Transmembrane helix</keyword>
<dbReference type="PANTHER" id="PTHR47514">
    <property type="entry name" value="TRANSKETOLASE N-TERMINAL SECTION-RELATED"/>
    <property type="match status" value="1"/>
</dbReference>
<evidence type="ECO:0000259" key="2">
    <source>
        <dbReference type="Pfam" id="PF00456"/>
    </source>
</evidence>
<dbReference type="SUPFAM" id="SSF52518">
    <property type="entry name" value="Thiamin diphosphate-binding fold (THDP-binding)"/>
    <property type="match status" value="1"/>
</dbReference>
<evidence type="ECO:0000313" key="3">
    <source>
        <dbReference type="EMBL" id="HFZ09228.1"/>
    </source>
</evidence>
<keyword evidence="1" id="KW-0812">Transmembrane</keyword>
<protein>
    <recommendedName>
        <fullName evidence="2">Transketolase N-terminal domain-containing protein</fullName>
    </recommendedName>
</protein>
<sequence>MFFIKFGNYMANLSEIAKKARKIIIEASYKAKACHIGSALSAVEILVDLFWKRMKRNDLFVWSKASGVCALYAVLALKGYFPEEKVVYYLKKYPLPSKKVPGILVDGGSCGHGLPIAIGLALANRKRKVWCLMSDGELQEGTTWESLLFKKQHKLNNLKIIVDNNQFQACGKIKDILDIPWDFLKNYGVERVKTIKGRGVSFMERNNSWHYWNLTSAFYQKAMKELCEK</sequence>
<feature type="transmembrane region" description="Helical" evidence="1">
    <location>
        <begin position="59"/>
        <end position="81"/>
    </location>
</feature>
<dbReference type="EMBL" id="DTGG01000121">
    <property type="protein sequence ID" value="HFZ09228.1"/>
    <property type="molecule type" value="Genomic_DNA"/>
</dbReference>
<dbReference type="Gene3D" id="3.40.50.970">
    <property type="match status" value="1"/>
</dbReference>
<feature type="transmembrane region" description="Helical" evidence="1">
    <location>
        <begin position="101"/>
        <end position="123"/>
    </location>
</feature>
<dbReference type="Pfam" id="PF00456">
    <property type="entry name" value="Transketolase_N"/>
    <property type="match status" value="1"/>
</dbReference>
<dbReference type="InterPro" id="IPR005474">
    <property type="entry name" value="Transketolase_N"/>
</dbReference>